<dbReference type="SUPFAM" id="SSF53448">
    <property type="entry name" value="Nucleotide-diphospho-sugar transferases"/>
    <property type="match status" value="1"/>
</dbReference>
<reference evidence="1 2" key="1">
    <citation type="journal article" date="2016" name="Front. Microbiol.">
        <title>Genomic Resource of Rice Seed Associated Bacteria.</title>
        <authorList>
            <person name="Midha S."/>
            <person name="Bansal K."/>
            <person name="Sharma S."/>
            <person name="Kumar N."/>
            <person name="Patil P.P."/>
            <person name="Chaudhry V."/>
            <person name="Patil P.B."/>
        </authorList>
    </citation>
    <scope>NUCLEOTIDE SEQUENCE [LARGE SCALE GENOMIC DNA]</scope>
    <source>
        <strain evidence="1 2">NS263</strain>
    </source>
</reference>
<protein>
    <recommendedName>
        <fullName evidence="3">Acylneuraminate cytidylyltransferase</fullName>
    </recommendedName>
</protein>
<keyword evidence="2" id="KW-1185">Reference proteome</keyword>
<accession>A0ABR5S8U8</accession>
<dbReference type="PANTHER" id="PTHR21485:SF3">
    <property type="entry name" value="N-ACYLNEURAMINATE CYTIDYLYLTRANSFERASE"/>
    <property type="match status" value="1"/>
</dbReference>
<proteinExistence type="predicted"/>
<sequence>MVQIANELAEELPVRLDVVRRPDRYGRATTSMESFIRDYVSTLDVSGTMLWAHVTHPLMTGEAYERVLRMWRGLDRKRFDSVVTTTRLQEFVWKDGLPFNYDPVPERWPRSQDLHPLQIINHAAYVLDFDTLQLLGDRMGQRPRFAELKGHEAMDIDWPEDFDLADEIVSARRGLVSDSARTVL</sequence>
<evidence type="ECO:0000313" key="2">
    <source>
        <dbReference type="Proteomes" id="UP000078335"/>
    </source>
</evidence>
<dbReference type="PANTHER" id="PTHR21485">
    <property type="entry name" value="HAD SUPERFAMILY MEMBERS CMAS AND KDSC"/>
    <property type="match status" value="1"/>
</dbReference>
<dbReference type="Proteomes" id="UP000078335">
    <property type="component" value="Unassembled WGS sequence"/>
</dbReference>
<evidence type="ECO:0008006" key="3">
    <source>
        <dbReference type="Google" id="ProtNLM"/>
    </source>
</evidence>
<organism evidence="1 2">
    <name type="scientific">Curtobacterium oceanosedimentum</name>
    <dbReference type="NCBI Taxonomy" id="465820"/>
    <lineage>
        <taxon>Bacteria</taxon>
        <taxon>Bacillati</taxon>
        <taxon>Actinomycetota</taxon>
        <taxon>Actinomycetes</taxon>
        <taxon>Micrococcales</taxon>
        <taxon>Microbacteriaceae</taxon>
        <taxon>Curtobacterium</taxon>
    </lineage>
</organism>
<gene>
    <name evidence="1" type="ORF">NS263_04100</name>
</gene>
<name>A0ABR5S8U8_9MICO</name>
<evidence type="ECO:0000313" key="1">
    <source>
        <dbReference type="EMBL" id="KTR41666.1"/>
    </source>
</evidence>
<dbReference type="InterPro" id="IPR029044">
    <property type="entry name" value="Nucleotide-diphossugar_trans"/>
</dbReference>
<dbReference type="InterPro" id="IPR050793">
    <property type="entry name" value="CMP-NeuNAc_synthase"/>
</dbReference>
<comment type="caution">
    <text evidence="1">The sequence shown here is derived from an EMBL/GenBank/DDBJ whole genome shotgun (WGS) entry which is preliminary data.</text>
</comment>
<dbReference type="Gene3D" id="3.90.550.10">
    <property type="entry name" value="Spore Coat Polysaccharide Biosynthesis Protein SpsA, Chain A"/>
    <property type="match status" value="1"/>
</dbReference>
<dbReference type="EMBL" id="LDRB01000013">
    <property type="protein sequence ID" value="KTR41666.1"/>
    <property type="molecule type" value="Genomic_DNA"/>
</dbReference>